<keyword evidence="2" id="KW-1185">Reference proteome</keyword>
<dbReference type="Proteomes" id="UP000708576">
    <property type="component" value="Unassembled WGS sequence"/>
</dbReference>
<evidence type="ECO:0000313" key="1">
    <source>
        <dbReference type="EMBL" id="MBS2098022.1"/>
    </source>
</evidence>
<organism evidence="1 2">
    <name type="scientific">Carboxylicivirga linearis</name>
    <dbReference type="NCBI Taxonomy" id="1628157"/>
    <lineage>
        <taxon>Bacteria</taxon>
        <taxon>Pseudomonadati</taxon>
        <taxon>Bacteroidota</taxon>
        <taxon>Bacteroidia</taxon>
        <taxon>Marinilabiliales</taxon>
        <taxon>Marinilabiliaceae</taxon>
        <taxon>Carboxylicivirga</taxon>
    </lineage>
</organism>
<accession>A0ABS5JT50</accession>
<sequence length="88" mass="10097">MKTLLKSGLIICTAFMFHSCSIEQPLTSEPPKNNETYTVEYLFEHDGCKVYRFRDDGNYVYFTNCNGDVTSSKNDTTKTQISNHIKSE</sequence>
<dbReference type="InterPro" id="IPR032618">
    <property type="entry name" value="DUF4884"/>
</dbReference>
<reference evidence="1 2" key="1">
    <citation type="journal article" date="2015" name="Int. J. Syst. Evol. Microbiol.">
        <title>Carboxylicivirga linearis sp. nov., isolated from a sea cucumber culture pond.</title>
        <authorList>
            <person name="Wang F.Q."/>
            <person name="Zhou Y.X."/>
            <person name="Lin X.Z."/>
            <person name="Chen G.J."/>
            <person name="Du Z.J."/>
        </authorList>
    </citation>
    <scope>NUCLEOTIDE SEQUENCE [LARGE SCALE GENOMIC DNA]</scope>
    <source>
        <strain evidence="1 2">FB218</strain>
    </source>
</reference>
<name>A0ABS5JT50_9BACT</name>
<protein>
    <submittedName>
        <fullName evidence="1">DUF4884 domain-containing protein</fullName>
    </submittedName>
</protein>
<proteinExistence type="predicted"/>
<evidence type="ECO:0000313" key="2">
    <source>
        <dbReference type="Proteomes" id="UP000708576"/>
    </source>
</evidence>
<dbReference type="RefSeq" id="WP_212215263.1">
    <property type="nucleotide sequence ID" value="NZ_JAGUCO010000003.1"/>
</dbReference>
<gene>
    <name evidence="1" type="ORF">KEM10_06985</name>
</gene>
<dbReference type="EMBL" id="JAGUCO010000003">
    <property type="protein sequence ID" value="MBS2098022.1"/>
    <property type="molecule type" value="Genomic_DNA"/>
</dbReference>
<comment type="caution">
    <text evidence="1">The sequence shown here is derived from an EMBL/GenBank/DDBJ whole genome shotgun (WGS) entry which is preliminary data.</text>
</comment>
<dbReference type="Pfam" id="PF16225">
    <property type="entry name" value="DUF4884"/>
    <property type="match status" value="1"/>
</dbReference>